<dbReference type="GO" id="GO:0018580">
    <property type="term" value="F:nitronate monooxygenase activity"/>
    <property type="evidence" value="ECO:0007669"/>
    <property type="project" value="InterPro"/>
</dbReference>
<evidence type="ECO:0000313" key="13">
    <source>
        <dbReference type="EMBL" id="QSO49618.1"/>
    </source>
</evidence>
<evidence type="ECO:0000256" key="9">
    <source>
        <dbReference type="ARBA" id="ARBA00023002"/>
    </source>
</evidence>
<dbReference type="KEGG" id="afx:JZ786_01455"/>
<evidence type="ECO:0000256" key="2">
    <source>
        <dbReference type="ARBA" id="ARBA00003535"/>
    </source>
</evidence>
<dbReference type="FunFam" id="3.20.20.70:FF:000154">
    <property type="entry name" value="Probable nitronate monooxygenase"/>
    <property type="match status" value="1"/>
</dbReference>
<dbReference type="CDD" id="cd04730">
    <property type="entry name" value="NPD_like"/>
    <property type="match status" value="1"/>
</dbReference>
<protein>
    <recommendedName>
        <fullName evidence="4">Probable nitronate monooxygenase</fullName>
    </recommendedName>
    <alternativeName>
        <fullName evidence="11">Propionate 3-nitronate monooxygenase</fullName>
    </alternativeName>
</protein>
<evidence type="ECO:0000256" key="3">
    <source>
        <dbReference type="ARBA" id="ARBA00009881"/>
    </source>
</evidence>
<evidence type="ECO:0000256" key="5">
    <source>
        <dbReference type="ARBA" id="ARBA00022575"/>
    </source>
</evidence>
<evidence type="ECO:0000256" key="4">
    <source>
        <dbReference type="ARBA" id="ARBA00013457"/>
    </source>
</evidence>
<comment type="cofactor">
    <cofactor evidence="1">
        <name>FMN</name>
        <dbReference type="ChEBI" id="CHEBI:58210"/>
    </cofactor>
</comment>
<keyword evidence="6" id="KW-0285">Flavoprotein</keyword>
<keyword evidence="7" id="KW-0288">FMN</keyword>
<keyword evidence="9" id="KW-0560">Oxidoreductase</keyword>
<dbReference type="Pfam" id="PF03060">
    <property type="entry name" value="NMO"/>
    <property type="match status" value="1"/>
</dbReference>
<comment type="function">
    <text evidence="2">Nitronate monooxygenase that uses molecular oxygen to catalyze the oxidative denitrification of alkyl nitronates. Acts on propionate 3-nitronate (P3N), the presumed physiological substrate. Probably functions in the detoxification of P3N, a metabolic poison produced by plants and fungi as a defense mechanism.</text>
</comment>
<dbReference type="AlphaFoldDB" id="A0A9X7W2M2"/>
<dbReference type="PANTHER" id="PTHR42747">
    <property type="entry name" value="NITRONATE MONOOXYGENASE-RELATED"/>
    <property type="match status" value="1"/>
</dbReference>
<dbReference type="Proteomes" id="UP000663505">
    <property type="component" value="Chromosome"/>
</dbReference>
<keyword evidence="5" id="KW-0216">Detoxification</keyword>
<accession>A0A9X7W2M2</accession>
<evidence type="ECO:0000256" key="1">
    <source>
        <dbReference type="ARBA" id="ARBA00001917"/>
    </source>
</evidence>
<gene>
    <name evidence="13" type="ORF">JZ786_01455</name>
</gene>
<dbReference type="InterPro" id="IPR004136">
    <property type="entry name" value="NMO"/>
</dbReference>
<dbReference type="Gene3D" id="3.20.20.70">
    <property type="entry name" value="Aldolase class I"/>
    <property type="match status" value="1"/>
</dbReference>
<evidence type="ECO:0000256" key="11">
    <source>
        <dbReference type="ARBA" id="ARBA00031155"/>
    </source>
</evidence>
<comment type="catalytic activity">
    <reaction evidence="12">
        <text>3 propionate 3-nitronate + 3 O2 + H2O = 3 3-oxopropanoate + 2 nitrate + nitrite + H2O2 + 3 H(+)</text>
        <dbReference type="Rhea" id="RHEA:57332"/>
        <dbReference type="ChEBI" id="CHEBI:15377"/>
        <dbReference type="ChEBI" id="CHEBI:15378"/>
        <dbReference type="ChEBI" id="CHEBI:15379"/>
        <dbReference type="ChEBI" id="CHEBI:16240"/>
        <dbReference type="ChEBI" id="CHEBI:16301"/>
        <dbReference type="ChEBI" id="CHEBI:17632"/>
        <dbReference type="ChEBI" id="CHEBI:33190"/>
        <dbReference type="ChEBI" id="CHEBI:136067"/>
    </reaction>
</comment>
<evidence type="ECO:0000256" key="12">
    <source>
        <dbReference type="ARBA" id="ARBA00049401"/>
    </source>
</evidence>
<evidence type="ECO:0000256" key="8">
    <source>
        <dbReference type="ARBA" id="ARBA00022741"/>
    </source>
</evidence>
<sequence length="373" mass="39812">MWKNNRLTEILHIEVPIIQAPMAGGATTPDLVAAVSNAGGLGCLGAGYMKPDDIQSAISHIRARTHRPFAVNLFIPGHVKQDAQSVAAMMDFLQVKSPAKDAVAEKPDNLVNTIDWLQDFEAQLAVVLAEKVPVFSFTFGCPSEEVLLRLHENGTIVMGTATTVEEAVFLERRGVDAVVAQGSEAGGHRGAFLVTEASHDDAHAALNQHPPFVGLMALLEQIAQAVQIPMVASGGIMNGRGIVASLALGASGVQLGTAFLTTDESGAHPKYKETLLNSTPNTTVVTRAFSGKWARGIRNDFIDLVDGYDGVIPDYPIQNTLTRTIRNWAAKTGRPEYMSLWSGEGGHLCRSMPASQLVAVLVEETEAALRTLG</sequence>
<evidence type="ECO:0000256" key="6">
    <source>
        <dbReference type="ARBA" id="ARBA00022630"/>
    </source>
</evidence>
<dbReference type="PANTHER" id="PTHR42747:SF3">
    <property type="entry name" value="NITRONATE MONOOXYGENASE-RELATED"/>
    <property type="match status" value="1"/>
</dbReference>
<keyword evidence="10 13" id="KW-0503">Monooxygenase</keyword>
<dbReference type="GO" id="GO:0009636">
    <property type="term" value="P:response to toxic substance"/>
    <property type="evidence" value="ECO:0007669"/>
    <property type="project" value="UniProtKB-KW"/>
</dbReference>
<dbReference type="SUPFAM" id="SSF51412">
    <property type="entry name" value="Inosine monophosphate dehydrogenase (IMPDH)"/>
    <property type="match status" value="1"/>
</dbReference>
<dbReference type="GO" id="GO:0000166">
    <property type="term" value="F:nucleotide binding"/>
    <property type="evidence" value="ECO:0007669"/>
    <property type="project" value="UniProtKB-KW"/>
</dbReference>
<keyword evidence="14" id="KW-1185">Reference proteome</keyword>
<comment type="similarity">
    <text evidence="3">Belongs to the nitronate monooxygenase family. NMO class I subfamily.</text>
</comment>
<organism evidence="13 14">
    <name type="scientific">Alicyclobacillus mengziensis</name>
    <dbReference type="NCBI Taxonomy" id="2931921"/>
    <lineage>
        <taxon>Bacteria</taxon>
        <taxon>Bacillati</taxon>
        <taxon>Bacillota</taxon>
        <taxon>Bacilli</taxon>
        <taxon>Bacillales</taxon>
        <taxon>Alicyclobacillaceae</taxon>
        <taxon>Alicyclobacillus</taxon>
    </lineage>
</organism>
<name>A0A9X7W2M2_9BACL</name>
<evidence type="ECO:0000256" key="7">
    <source>
        <dbReference type="ARBA" id="ARBA00022643"/>
    </source>
</evidence>
<proteinExistence type="inferred from homology"/>
<dbReference type="EMBL" id="CP071182">
    <property type="protein sequence ID" value="QSO49618.1"/>
    <property type="molecule type" value="Genomic_DNA"/>
</dbReference>
<evidence type="ECO:0000313" key="14">
    <source>
        <dbReference type="Proteomes" id="UP000663505"/>
    </source>
</evidence>
<keyword evidence="8" id="KW-0547">Nucleotide-binding</keyword>
<evidence type="ECO:0000256" key="10">
    <source>
        <dbReference type="ARBA" id="ARBA00023033"/>
    </source>
</evidence>
<dbReference type="InterPro" id="IPR013785">
    <property type="entry name" value="Aldolase_TIM"/>
</dbReference>
<reference evidence="13 14" key="1">
    <citation type="submission" date="2021-02" db="EMBL/GenBank/DDBJ databases">
        <title>Alicyclobacillus curvatus sp. nov. and Alicyclobacillus mengziensis sp. nov., two acidophilic bacteria isolated from acid mine drainage.</title>
        <authorList>
            <person name="Huang Y."/>
        </authorList>
    </citation>
    <scope>NUCLEOTIDE SEQUENCE [LARGE SCALE GENOMIC DNA]</scope>
    <source>
        <strain evidence="13 14">S30H14</strain>
    </source>
</reference>